<evidence type="ECO:0000313" key="2">
    <source>
        <dbReference type="EMBL" id="QOW19260.1"/>
    </source>
</evidence>
<gene>
    <name evidence="2" type="ORF">INQ41_11605</name>
</gene>
<dbReference type="Pfam" id="PF13472">
    <property type="entry name" value="Lipase_GDSL_2"/>
    <property type="match status" value="1"/>
</dbReference>
<dbReference type="InterPro" id="IPR013830">
    <property type="entry name" value="SGNH_hydro"/>
</dbReference>
<dbReference type="EMBL" id="CP063656">
    <property type="protein sequence ID" value="QOW19260.1"/>
    <property type="molecule type" value="Genomic_DNA"/>
</dbReference>
<dbReference type="Proteomes" id="UP000594059">
    <property type="component" value="Chromosome"/>
</dbReference>
<dbReference type="KEGG" id="lcic:INQ41_11605"/>
<keyword evidence="2" id="KW-0378">Hydrolase</keyword>
<dbReference type="CDD" id="cd01832">
    <property type="entry name" value="SGNH_hydrolase_like_1"/>
    <property type="match status" value="1"/>
</dbReference>
<keyword evidence="3" id="KW-1185">Reference proteome</keyword>
<dbReference type="SUPFAM" id="SSF52266">
    <property type="entry name" value="SGNH hydrolase"/>
    <property type="match status" value="1"/>
</dbReference>
<evidence type="ECO:0000259" key="1">
    <source>
        <dbReference type="Pfam" id="PF13472"/>
    </source>
</evidence>
<name>A0A7S6UFF8_9GAMM</name>
<sequence length="229" mass="24517">MEAPTSDALSWLALGDSYTIGEGVAEDGRWPELLVERLVADGFPVGRSRVIATTGWTTDELSTAMDLAEPLGRWELVSLLIGVNNQYRGRSVADYRGEFQALLKRAIALAGDRPDRVLVLSIPDWGVTAFATAQGRDAEQIAAEIDQYNAAAADLCARHGVAFVDITPLSRERGGDVAMLVDDGLHPSQAMYALWAEAALPVVEQMLGARPDADQKILPDAGTGGTTPR</sequence>
<dbReference type="RefSeq" id="WP_193984646.1">
    <property type="nucleotide sequence ID" value="NZ_CP063656.1"/>
</dbReference>
<evidence type="ECO:0000313" key="3">
    <source>
        <dbReference type="Proteomes" id="UP000594059"/>
    </source>
</evidence>
<reference evidence="2 3" key="1">
    <citation type="submission" date="2020-10" db="EMBL/GenBank/DDBJ databases">
        <title>complete genome sequencing of Lysobacter sp. H21R20.</title>
        <authorList>
            <person name="Bae J.-W."/>
            <person name="Lee S.-Y."/>
        </authorList>
    </citation>
    <scope>NUCLEOTIDE SEQUENCE [LARGE SCALE GENOMIC DNA]</scope>
    <source>
        <strain evidence="2 3">H21R20</strain>
    </source>
</reference>
<accession>A0A7S6UFF8</accession>
<protein>
    <submittedName>
        <fullName evidence="2">SGNH/GDSL hydrolase family protein</fullName>
    </submittedName>
</protein>
<organism evidence="2 3">
    <name type="scientific">Novilysobacter ciconiae</name>
    <dbReference type="NCBI Taxonomy" id="2781022"/>
    <lineage>
        <taxon>Bacteria</taxon>
        <taxon>Pseudomonadati</taxon>
        <taxon>Pseudomonadota</taxon>
        <taxon>Gammaproteobacteria</taxon>
        <taxon>Lysobacterales</taxon>
        <taxon>Lysobacteraceae</taxon>
        <taxon>Novilysobacter</taxon>
    </lineage>
</organism>
<dbReference type="AlphaFoldDB" id="A0A7S6UFF8"/>
<dbReference type="GO" id="GO:0016788">
    <property type="term" value="F:hydrolase activity, acting on ester bonds"/>
    <property type="evidence" value="ECO:0007669"/>
    <property type="project" value="UniProtKB-ARBA"/>
</dbReference>
<dbReference type="Gene3D" id="3.40.50.1110">
    <property type="entry name" value="SGNH hydrolase"/>
    <property type="match status" value="1"/>
</dbReference>
<dbReference type="InterPro" id="IPR036514">
    <property type="entry name" value="SGNH_hydro_sf"/>
</dbReference>
<proteinExistence type="predicted"/>
<feature type="domain" description="SGNH hydrolase-type esterase" evidence="1">
    <location>
        <begin position="13"/>
        <end position="194"/>
    </location>
</feature>